<evidence type="ECO:0000313" key="3">
    <source>
        <dbReference type="EMBL" id="CAA9493798.1"/>
    </source>
</evidence>
<dbReference type="SMART" id="SM00065">
    <property type="entry name" value="GAF"/>
    <property type="match status" value="1"/>
</dbReference>
<dbReference type="InterPro" id="IPR052016">
    <property type="entry name" value="Bact_Sigma-Reg"/>
</dbReference>
<dbReference type="GO" id="GO:0016791">
    <property type="term" value="F:phosphatase activity"/>
    <property type="evidence" value="ECO:0007669"/>
    <property type="project" value="TreeGrafter"/>
</dbReference>
<dbReference type="InterPro" id="IPR036457">
    <property type="entry name" value="PPM-type-like_dom_sf"/>
</dbReference>
<dbReference type="NCBIfam" id="TIGR00229">
    <property type="entry name" value="sensory_box"/>
    <property type="match status" value="1"/>
</dbReference>
<dbReference type="InterPro" id="IPR013656">
    <property type="entry name" value="PAS_4"/>
</dbReference>
<dbReference type="AlphaFoldDB" id="A0A6J4SA15"/>
<dbReference type="Pfam" id="PF07228">
    <property type="entry name" value="SpoIIE"/>
    <property type="match status" value="1"/>
</dbReference>
<dbReference type="PROSITE" id="PS51746">
    <property type="entry name" value="PPM_2"/>
    <property type="match status" value="1"/>
</dbReference>
<feature type="domain" description="PPM-type phosphatase" evidence="2">
    <location>
        <begin position="370"/>
        <end position="585"/>
    </location>
</feature>
<dbReference type="Gene3D" id="3.30.450.40">
    <property type="match status" value="1"/>
</dbReference>
<gene>
    <name evidence="3" type="ORF">AVDCRST_MAG30-1520</name>
</gene>
<name>A0A6J4SA15_9ACTN</name>
<dbReference type="InterPro" id="IPR001932">
    <property type="entry name" value="PPM-type_phosphatase-like_dom"/>
</dbReference>
<dbReference type="SUPFAM" id="SSF81606">
    <property type="entry name" value="PP2C-like"/>
    <property type="match status" value="1"/>
</dbReference>
<protein>
    <submittedName>
        <fullName evidence="3">Serine phosphatase RsbU, regulator of sigma subunit</fullName>
    </submittedName>
</protein>
<dbReference type="InterPro" id="IPR003018">
    <property type="entry name" value="GAF"/>
</dbReference>
<dbReference type="EMBL" id="CADCVS010000211">
    <property type="protein sequence ID" value="CAA9493798.1"/>
    <property type="molecule type" value="Genomic_DNA"/>
</dbReference>
<accession>A0A6J4SA15</accession>
<evidence type="ECO:0000259" key="2">
    <source>
        <dbReference type="PROSITE" id="PS51746"/>
    </source>
</evidence>
<dbReference type="SUPFAM" id="SSF55781">
    <property type="entry name" value="GAF domain-like"/>
    <property type="match status" value="1"/>
</dbReference>
<dbReference type="Pfam" id="PF08448">
    <property type="entry name" value="PAS_4"/>
    <property type="match status" value="1"/>
</dbReference>
<reference evidence="3" key="1">
    <citation type="submission" date="2020-02" db="EMBL/GenBank/DDBJ databases">
        <authorList>
            <person name="Meier V. D."/>
        </authorList>
    </citation>
    <scope>NUCLEOTIDE SEQUENCE</scope>
    <source>
        <strain evidence="3">AVDCRST_MAG30</strain>
    </source>
</reference>
<dbReference type="PANTHER" id="PTHR43156">
    <property type="entry name" value="STAGE II SPORULATION PROTEIN E-RELATED"/>
    <property type="match status" value="1"/>
</dbReference>
<sequence>MDAPVKPAPHDPQHALLDAIFQHAPVGLAFWDHEMRYRRINEALAAINGPSAEDHIGKTMPEVLGVLGEDLERLFRQILADGEPRANLDVEGETPAVPGEIRHWLASYYPVVGEDGETVGIAAAVIENTAQHRAEAEQIRLLKEAVTARAHAEAAQIRAEAAQATAEAARRRTEFLAEASRRMGASMNETTVLQEVTEIAVPAIADWCSITVVRRDGGLETAGVAHFDPAKTEWARRLGQEYPPRITDVAGSGAAVRTGEMQLITEVTDELLAAAARDPEHLEILEALGVRAALTVPLRIGGHVIGALSFAIAESDRAFDADDVSLALSLAGRAALHIRNAQLYTERSHIARTLQAGLLPRALPEIDGMEVAARYLAAGDQNEVGGDFYDVFPSEDGVWTALIGDVTGKGPEAAALTSLARHTLRTAALSQAGPAANLHLLNRAMLADADSSRFCTVVYARMCPSDGHAVVTVASGGHPPPIVLRADGTVEHVETSGTLVGGVPDPVFEDVELRLEAGDLMLLYTDGVTELRTSDPEFGERHLVETVGRMTGASADELVEAVERAAVEAQVGAPRDDIALLAVRVAVSAGAEP</sequence>
<proteinExistence type="predicted"/>
<dbReference type="InterPro" id="IPR029016">
    <property type="entry name" value="GAF-like_dom_sf"/>
</dbReference>
<keyword evidence="1" id="KW-0378">Hydrolase</keyword>
<organism evidence="3">
    <name type="scientific">uncultured Solirubrobacteraceae bacterium</name>
    <dbReference type="NCBI Taxonomy" id="1162706"/>
    <lineage>
        <taxon>Bacteria</taxon>
        <taxon>Bacillati</taxon>
        <taxon>Actinomycetota</taxon>
        <taxon>Thermoleophilia</taxon>
        <taxon>Solirubrobacterales</taxon>
        <taxon>Solirubrobacteraceae</taxon>
        <taxon>environmental samples</taxon>
    </lineage>
</organism>
<dbReference type="InterPro" id="IPR035965">
    <property type="entry name" value="PAS-like_dom_sf"/>
</dbReference>
<evidence type="ECO:0000256" key="1">
    <source>
        <dbReference type="ARBA" id="ARBA00022801"/>
    </source>
</evidence>
<dbReference type="Gene3D" id="3.30.450.20">
    <property type="entry name" value="PAS domain"/>
    <property type="match status" value="1"/>
</dbReference>
<dbReference type="SUPFAM" id="SSF55785">
    <property type="entry name" value="PYP-like sensor domain (PAS domain)"/>
    <property type="match status" value="1"/>
</dbReference>
<dbReference type="SMART" id="SM00331">
    <property type="entry name" value="PP2C_SIG"/>
    <property type="match status" value="1"/>
</dbReference>
<dbReference type="Gene3D" id="3.60.40.10">
    <property type="entry name" value="PPM-type phosphatase domain"/>
    <property type="match status" value="1"/>
</dbReference>
<dbReference type="Pfam" id="PF01590">
    <property type="entry name" value="GAF"/>
    <property type="match status" value="1"/>
</dbReference>
<dbReference type="InterPro" id="IPR000014">
    <property type="entry name" value="PAS"/>
</dbReference>
<dbReference type="PANTHER" id="PTHR43156:SF2">
    <property type="entry name" value="STAGE II SPORULATION PROTEIN E"/>
    <property type="match status" value="1"/>
</dbReference>